<organism evidence="3 4">
    <name type="scientific">Thomasclavelia spiroformis</name>
    <dbReference type="NCBI Taxonomy" id="29348"/>
    <lineage>
        <taxon>Bacteria</taxon>
        <taxon>Bacillati</taxon>
        <taxon>Bacillota</taxon>
        <taxon>Erysipelotrichia</taxon>
        <taxon>Erysipelotrichales</taxon>
        <taxon>Coprobacillaceae</taxon>
        <taxon>Thomasclavelia</taxon>
    </lineage>
</organism>
<dbReference type="Proteomes" id="UP000749320">
    <property type="component" value="Unassembled WGS sequence"/>
</dbReference>
<evidence type="ECO:0000259" key="2">
    <source>
        <dbReference type="Pfam" id="PF01881"/>
    </source>
</evidence>
<dbReference type="CDD" id="cd21140">
    <property type="entry name" value="Cas6_I-like"/>
    <property type="match status" value="1"/>
</dbReference>
<evidence type="ECO:0000313" key="4">
    <source>
        <dbReference type="Proteomes" id="UP000749320"/>
    </source>
</evidence>
<sequence>RKYCYCLKMKPIKRESGKTVLENNKFSIELTSLDFNELIAFYNTFLSKYKENKKFSLNQNAMKLTKVWLLPYKPNISDHIIIKMQSPLVVRNYTDNGQEYLSIEDDNFEEILNKTVNRFLNDISLKDEQVQIKAIKAKRTVMSLFRFKANATLGVFEIKGDLKAISALSLSGIGSYRGAGAGMFKIIG</sequence>
<comment type="caution">
    <text evidence="3">The sequence shown here is derived from an EMBL/GenBank/DDBJ whole genome shotgun (WGS) entry which is preliminary data.</text>
</comment>
<gene>
    <name evidence="3" type="primary">cas6</name>
    <name evidence="3" type="ORF">K8V91_09795</name>
</gene>
<evidence type="ECO:0000313" key="3">
    <source>
        <dbReference type="EMBL" id="HJF41205.1"/>
    </source>
</evidence>
<protein>
    <submittedName>
        <fullName evidence="3">CRISPR-associated endoribonuclease Cas6</fullName>
    </submittedName>
</protein>
<evidence type="ECO:0000256" key="1">
    <source>
        <dbReference type="ARBA" id="ARBA00023118"/>
    </source>
</evidence>
<reference evidence="3" key="1">
    <citation type="journal article" date="2021" name="PeerJ">
        <title>Extensive microbial diversity within the chicken gut microbiome revealed by metagenomics and culture.</title>
        <authorList>
            <person name="Gilroy R."/>
            <person name="Ravi A."/>
            <person name="Getino M."/>
            <person name="Pursley I."/>
            <person name="Horton D.L."/>
            <person name="Alikhan N.F."/>
            <person name="Baker D."/>
            <person name="Gharbi K."/>
            <person name="Hall N."/>
            <person name="Watson M."/>
            <person name="Adriaenssens E.M."/>
            <person name="Foster-Nyarko E."/>
            <person name="Jarju S."/>
            <person name="Secka A."/>
            <person name="Antonio M."/>
            <person name="Oren A."/>
            <person name="Chaudhuri R.R."/>
            <person name="La Ragione R."/>
            <person name="Hildebrand F."/>
            <person name="Pallen M.J."/>
        </authorList>
    </citation>
    <scope>NUCLEOTIDE SEQUENCE</scope>
    <source>
        <strain evidence="3">CHK193-16274</strain>
    </source>
</reference>
<dbReference type="Gene3D" id="3.30.70.1900">
    <property type="match status" value="1"/>
</dbReference>
<dbReference type="PANTHER" id="PTHR36984:SF3">
    <property type="entry name" value="CRISPR-ASSOCIATED ENDORIBONUCLEASE CAS6"/>
    <property type="match status" value="1"/>
</dbReference>
<dbReference type="InterPro" id="IPR049435">
    <property type="entry name" value="Cas_Cas6_C"/>
</dbReference>
<feature type="non-terminal residue" evidence="3">
    <location>
        <position position="1"/>
    </location>
</feature>
<dbReference type="PANTHER" id="PTHR36984">
    <property type="entry name" value="CRISPR-ASSOCIATED ENDORIBONUCLEASE CAS6 1"/>
    <property type="match status" value="1"/>
</dbReference>
<dbReference type="InterPro" id="IPR010156">
    <property type="entry name" value="CRISPR-assoc_prot_Cas6"/>
</dbReference>
<dbReference type="GO" id="GO:0016788">
    <property type="term" value="F:hydrolase activity, acting on ester bonds"/>
    <property type="evidence" value="ECO:0007669"/>
    <property type="project" value="InterPro"/>
</dbReference>
<reference evidence="3" key="2">
    <citation type="submission" date="2021-09" db="EMBL/GenBank/DDBJ databases">
        <authorList>
            <person name="Gilroy R."/>
        </authorList>
    </citation>
    <scope>NUCLEOTIDE SEQUENCE</scope>
    <source>
        <strain evidence="3">CHK193-16274</strain>
    </source>
</reference>
<accession>A0A921GDD3</accession>
<dbReference type="Pfam" id="PF01881">
    <property type="entry name" value="Cas_Cas6_C"/>
    <property type="match status" value="1"/>
</dbReference>
<proteinExistence type="predicted"/>
<dbReference type="AlphaFoldDB" id="A0A921GDD3"/>
<name>A0A921GDD3_9FIRM</name>
<feature type="domain" description="CRISPR associated protein Cas6 C-terminal" evidence="2">
    <location>
        <begin position="75"/>
        <end position="186"/>
    </location>
</feature>
<dbReference type="EMBL" id="DYWV01000339">
    <property type="protein sequence ID" value="HJF41205.1"/>
    <property type="molecule type" value="Genomic_DNA"/>
</dbReference>
<dbReference type="GO" id="GO:0051607">
    <property type="term" value="P:defense response to virus"/>
    <property type="evidence" value="ECO:0007669"/>
    <property type="project" value="UniProtKB-KW"/>
</dbReference>
<dbReference type="NCBIfam" id="TIGR01877">
    <property type="entry name" value="cas_cas6"/>
    <property type="match status" value="1"/>
</dbReference>
<keyword evidence="1" id="KW-0051">Antiviral defense</keyword>